<reference evidence="1" key="1">
    <citation type="submission" date="2021-06" db="EMBL/GenBank/DDBJ databases">
        <title>Parelaphostrongylus tenuis whole genome reference sequence.</title>
        <authorList>
            <person name="Garwood T.J."/>
            <person name="Larsen P.A."/>
            <person name="Fountain-Jones N.M."/>
            <person name="Garbe J.R."/>
            <person name="Macchietto M.G."/>
            <person name="Kania S.A."/>
            <person name="Gerhold R.W."/>
            <person name="Richards J.E."/>
            <person name="Wolf T.M."/>
        </authorList>
    </citation>
    <scope>NUCLEOTIDE SEQUENCE</scope>
    <source>
        <strain evidence="1">MNPRO001-30</strain>
        <tissue evidence="1">Meninges</tissue>
    </source>
</reference>
<gene>
    <name evidence="1" type="ORF">KIN20_000425</name>
</gene>
<keyword evidence="2" id="KW-1185">Reference proteome</keyword>
<dbReference type="Proteomes" id="UP001196413">
    <property type="component" value="Unassembled WGS sequence"/>
</dbReference>
<comment type="caution">
    <text evidence="1">The sequence shown here is derived from an EMBL/GenBank/DDBJ whole genome shotgun (WGS) entry which is preliminary data.</text>
</comment>
<dbReference type="AlphaFoldDB" id="A0AAD5QBU4"/>
<name>A0AAD5QBU4_PARTN</name>
<dbReference type="EMBL" id="JAHQIW010000070">
    <property type="protein sequence ID" value="KAJ1345807.1"/>
    <property type="molecule type" value="Genomic_DNA"/>
</dbReference>
<protein>
    <submittedName>
        <fullName evidence="1">Uncharacterized protein</fullName>
    </submittedName>
</protein>
<evidence type="ECO:0000313" key="1">
    <source>
        <dbReference type="EMBL" id="KAJ1345807.1"/>
    </source>
</evidence>
<evidence type="ECO:0000313" key="2">
    <source>
        <dbReference type="Proteomes" id="UP001196413"/>
    </source>
</evidence>
<accession>A0AAD5QBU4</accession>
<proteinExistence type="predicted"/>
<sequence>MALCFSNEMWIFIVIKESFVVSKWLNMIEETSIKLSGSRNNSAMISPKALNLEGKVCKLHDKVTETID</sequence>
<organism evidence="1 2">
    <name type="scientific">Parelaphostrongylus tenuis</name>
    <name type="common">Meningeal worm</name>
    <dbReference type="NCBI Taxonomy" id="148309"/>
    <lineage>
        <taxon>Eukaryota</taxon>
        <taxon>Metazoa</taxon>
        <taxon>Ecdysozoa</taxon>
        <taxon>Nematoda</taxon>
        <taxon>Chromadorea</taxon>
        <taxon>Rhabditida</taxon>
        <taxon>Rhabditina</taxon>
        <taxon>Rhabditomorpha</taxon>
        <taxon>Strongyloidea</taxon>
        <taxon>Metastrongylidae</taxon>
        <taxon>Parelaphostrongylus</taxon>
    </lineage>
</organism>